<organism evidence="6 7">
    <name type="scientific">Nonomuraea antimicrobica</name>
    <dbReference type="NCBI Taxonomy" id="561173"/>
    <lineage>
        <taxon>Bacteria</taxon>
        <taxon>Bacillati</taxon>
        <taxon>Actinomycetota</taxon>
        <taxon>Actinomycetes</taxon>
        <taxon>Streptosporangiales</taxon>
        <taxon>Streptosporangiaceae</taxon>
        <taxon>Nonomuraea</taxon>
    </lineage>
</organism>
<dbReference type="Proteomes" id="UP001500902">
    <property type="component" value="Unassembled WGS sequence"/>
</dbReference>
<evidence type="ECO:0000259" key="5">
    <source>
        <dbReference type="Pfam" id="PF03328"/>
    </source>
</evidence>
<feature type="region of interest" description="Disordered" evidence="4">
    <location>
        <begin position="290"/>
        <end position="326"/>
    </location>
</feature>
<sequence>MRSGHWRSLLFCPGDRPDRIAKAIAAKPGAVIVDLEDSVHPSHRAEARRQAVAALTAADDPEVTRIVRVNAAGSGEIFDDLAAVVGPWLDAVMLPKAGGPDEVGDLDGPMRELERAGGIAPGSIGIVPVIEDCAALRTVYETAASSSRVIAMAFAGAEEGDFMADLGGRWTPEGTALHYAKSRFLCEVRAAGDLPALDGPSMHLDDPAIWESECALSRTLGFDGKVAIHPRQLDTIHRAFTPSPEEVDEARQLVAALDAAAADGAGVARHRGKMIDSANGRAARRILSRAGVTSGPARTWQSEGTDIGKSQRNGTRSGDGPRELGN</sequence>
<name>A0ABP7E5X7_9ACTN</name>
<dbReference type="RefSeq" id="WP_344894823.1">
    <property type="nucleotide sequence ID" value="NZ_BAAAZP010000224.1"/>
</dbReference>
<keyword evidence="7" id="KW-1185">Reference proteome</keyword>
<evidence type="ECO:0000313" key="6">
    <source>
        <dbReference type="EMBL" id="GAA3713792.1"/>
    </source>
</evidence>
<evidence type="ECO:0000256" key="2">
    <source>
        <dbReference type="ARBA" id="ARBA00022723"/>
    </source>
</evidence>
<keyword evidence="2" id="KW-0479">Metal-binding</keyword>
<evidence type="ECO:0000256" key="3">
    <source>
        <dbReference type="ARBA" id="ARBA00022842"/>
    </source>
</evidence>
<dbReference type="InterPro" id="IPR015813">
    <property type="entry name" value="Pyrv/PenolPyrv_kinase-like_dom"/>
</dbReference>
<dbReference type="Pfam" id="PF03328">
    <property type="entry name" value="HpcH_HpaI"/>
    <property type="match status" value="1"/>
</dbReference>
<evidence type="ECO:0000256" key="1">
    <source>
        <dbReference type="ARBA" id="ARBA00001946"/>
    </source>
</evidence>
<comment type="caution">
    <text evidence="6">The sequence shown here is derived from an EMBL/GenBank/DDBJ whole genome shotgun (WGS) entry which is preliminary data.</text>
</comment>
<dbReference type="PANTHER" id="PTHR32308">
    <property type="entry name" value="LYASE BETA SUBUNIT, PUTATIVE (AFU_ORTHOLOGUE AFUA_4G13030)-RELATED"/>
    <property type="match status" value="1"/>
</dbReference>
<proteinExistence type="predicted"/>
<feature type="compositionally biased region" description="Polar residues" evidence="4">
    <location>
        <begin position="299"/>
        <end position="316"/>
    </location>
</feature>
<reference evidence="7" key="1">
    <citation type="journal article" date="2019" name="Int. J. Syst. Evol. Microbiol.">
        <title>The Global Catalogue of Microorganisms (GCM) 10K type strain sequencing project: providing services to taxonomists for standard genome sequencing and annotation.</title>
        <authorList>
            <consortium name="The Broad Institute Genomics Platform"/>
            <consortium name="The Broad Institute Genome Sequencing Center for Infectious Disease"/>
            <person name="Wu L."/>
            <person name="Ma J."/>
        </authorList>
    </citation>
    <scope>NUCLEOTIDE SEQUENCE [LARGE SCALE GENOMIC DNA]</scope>
    <source>
        <strain evidence="7">JCM 16904</strain>
    </source>
</reference>
<gene>
    <name evidence="6" type="ORF">GCM10022224_094230</name>
</gene>
<accession>A0ABP7E5X7</accession>
<dbReference type="InterPro" id="IPR005000">
    <property type="entry name" value="Aldolase/citrate-lyase_domain"/>
</dbReference>
<keyword evidence="3" id="KW-0460">Magnesium</keyword>
<evidence type="ECO:0000313" key="7">
    <source>
        <dbReference type="Proteomes" id="UP001500902"/>
    </source>
</evidence>
<dbReference type="EMBL" id="BAAAZP010000224">
    <property type="protein sequence ID" value="GAA3713792.1"/>
    <property type="molecule type" value="Genomic_DNA"/>
</dbReference>
<dbReference type="Gene3D" id="3.20.20.60">
    <property type="entry name" value="Phosphoenolpyruvate-binding domains"/>
    <property type="match status" value="1"/>
</dbReference>
<dbReference type="SUPFAM" id="SSF51621">
    <property type="entry name" value="Phosphoenolpyruvate/pyruvate domain"/>
    <property type="match status" value="1"/>
</dbReference>
<keyword evidence="6" id="KW-0456">Lyase</keyword>
<protein>
    <submittedName>
        <fullName evidence="6">CoA ester lyase</fullName>
    </submittedName>
</protein>
<dbReference type="PIRSF" id="PIRSF015582">
    <property type="entry name" value="Cit_lyase_B"/>
    <property type="match status" value="1"/>
</dbReference>
<evidence type="ECO:0000256" key="4">
    <source>
        <dbReference type="SAM" id="MobiDB-lite"/>
    </source>
</evidence>
<dbReference type="InterPro" id="IPR011206">
    <property type="entry name" value="Citrate_lyase_beta/mcl1/mcl2"/>
</dbReference>
<feature type="domain" description="HpcH/HpaI aldolase/citrate lyase" evidence="5">
    <location>
        <begin position="7"/>
        <end position="230"/>
    </location>
</feature>
<dbReference type="InterPro" id="IPR040442">
    <property type="entry name" value="Pyrv_kinase-like_dom_sf"/>
</dbReference>
<comment type="cofactor">
    <cofactor evidence="1">
        <name>Mg(2+)</name>
        <dbReference type="ChEBI" id="CHEBI:18420"/>
    </cofactor>
</comment>
<dbReference type="PANTHER" id="PTHR32308:SF0">
    <property type="entry name" value="HPCH_HPAI ALDOLASE_CITRATE LYASE DOMAIN-CONTAINING PROTEIN"/>
    <property type="match status" value="1"/>
</dbReference>
<dbReference type="GO" id="GO:0016829">
    <property type="term" value="F:lyase activity"/>
    <property type="evidence" value="ECO:0007669"/>
    <property type="project" value="UniProtKB-KW"/>
</dbReference>